<feature type="compositionally biased region" description="Acidic residues" evidence="2">
    <location>
        <begin position="1513"/>
        <end position="1525"/>
    </location>
</feature>
<proteinExistence type="predicted"/>
<dbReference type="GO" id="GO:0005737">
    <property type="term" value="C:cytoplasm"/>
    <property type="evidence" value="ECO:0007669"/>
    <property type="project" value="TreeGrafter"/>
</dbReference>
<reference evidence="3" key="1">
    <citation type="submission" date="2022-10" db="EMBL/GenBank/DDBJ databases">
        <authorList>
            <person name="Chen Y."/>
            <person name="Dougan E. K."/>
            <person name="Chan C."/>
            <person name="Rhodes N."/>
            <person name="Thang M."/>
        </authorList>
    </citation>
    <scope>NUCLEOTIDE SEQUENCE</scope>
</reference>
<evidence type="ECO:0000256" key="2">
    <source>
        <dbReference type="SAM" id="MobiDB-lite"/>
    </source>
</evidence>
<feature type="compositionally biased region" description="Polar residues" evidence="2">
    <location>
        <begin position="627"/>
        <end position="642"/>
    </location>
</feature>
<dbReference type="GO" id="GO:0016460">
    <property type="term" value="C:myosin II complex"/>
    <property type="evidence" value="ECO:0007669"/>
    <property type="project" value="TreeGrafter"/>
</dbReference>
<feature type="compositionally biased region" description="Basic and acidic residues" evidence="2">
    <location>
        <begin position="1486"/>
        <end position="1512"/>
    </location>
</feature>
<name>A0A9P1CXH4_9DINO</name>
<feature type="compositionally biased region" description="Basic and acidic residues" evidence="2">
    <location>
        <begin position="1543"/>
        <end position="1552"/>
    </location>
</feature>
<dbReference type="GO" id="GO:0032982">
    <property type="term" value="C:myosin filament"/>
    <property type="evidence" value="ECO:0007669"/>
    <property type="project" value="TreeGrafter"/>
</dbReference>
<dbReference type="EMBL" id="CAMXCT020002591">
    <property type="protein sequence ID" value="CAL1152556.1"/>
    <property type="molecule type" value="Genomic_DNA"/>
</dbReference>
<feature type="coiled-coil region" evidence="1">
    <location>
        <begin position="174"/>
        <end position="204"/>
    </location>
</feature>
<feature type="region of interest" description="Disordered" evidence="2">
    <location>
        <begin position="624"/>
        <end position="650"/>
    </location>
</feature>
<protein>
    <submittedName>
        <fullName evidence="4">Centrosomal protein of 162 kDa</fullName>
    </submittedName>
</protein>
<accession>A0A9P1CXH4</accession>
<dbReference type="EMBL" id="CAMXCT030002591">
    <property type="protein sequence ID" value="CAL4786493.1"/>
    <property type="molecule type" value="Genomic_DNA"/>
</dbReference>
<feature type="region of interest" description="Disordered" evidence="2">
    <location>
        <begin position="1218"/>
        <end position="1247"/>
    </location>
</feature>
<feature type="region of interest" description="Disordered" evidence="2">
    <location>
        <begin position="1316"/>
        <end position="1356"/>
    </location>
</feature>
<reference evidence="4 5" key="2">
    <citation type="submission" date="2024-05" db="EMBL/GenBank/DDBJ databases">
        <authorList>
            <person name="Chen Y."/>
            <person name="Shah S."/>
            <person name="Dougan E. K."/>
            <person name="Thang M."/>
            <person name="Chan C."/>
        </authorList>
    </citation>
    <scope>NUCLEOTIDE SEQUENCE [LARGE SCALE GENOMIC DNA]</scope>
</reference>
<sequence length="1552" mass="171094">MRRIASLLRGKSPELVNVMQNQFTALAERINAGEKITVKFIQVTMLQRQCETDRRRLAQLEKKFEVWRTRRVQGIVIVELCPSGPIMTQSWTMSKQTKAKVDAEKPDGRVLLADLHTAVRLPPCRSVVPMNKNFGRERWAEVQGSVSGLLEETQALARRLDGLDERLWARTSGSEASKQRNRELEQQVQALEQQNRLAAAAAEDDNTATKLRRTEHSLEEAYDVLRRVSTLEDEVGMAGAVIIESSADCVRQRSAPHRDGYLEEALDAELRALQANLEDGLQQLRDEFTNGGQEGTDLHSNDVFEVVRKADVGLSALERKVTGQVEEPTYRPLWRAFESKWTEYSAGFGALDGFVAEIVEFNIQLQARNQERREFEAEVQALKHRLQQVQDSNDESCSELREVRGGASGWGQGRTGTQKYQDFVFTARQTLRQARAETAALSCRPDIQEDNSWMRSTEERLANYEQARHPQFVQTRRKEDLFDLRERLEELTQGDLDGKTVTIKPNEDVEDMRRRLDWLEEQGTSATDKPELGRLAQVQNTICDLVEQVSKLKQQASSAEANSSSWQQQVKQIHGLIERKQNEDAASLRVTSEVEAKVGALSSQVADLAARLLEVEGNLDFVRENEPSSLTEAPRMTLSTPLPSEGAPQPSALQEKLEAIAAHLEIVDDLTDRVGDLERRWSLSAGQEVHGMGSPPGPLSEVSFGGEAPMKAASAHAETVGRELGDLQLRLDANDGKLKSLQEEVRTKLALAKAEGQGAQTQLNDFAARLGSFEQILSTMQEAPAASFADIDALRLEFADKFDKGPGIDETSEVQTLTSKMAEEMKEVKEEVQELSEKVDLTLDDLKEGLVATKNTVEAAMAPIKQELKDLRLRLPDADAEASAEQAILEKLEEVDTKIKGFQTELQASKPAPNDDLAELQSAIKRLQDAAPEAAMATIKQEIKDLRLRLPDADAEASAEQAILEKLEEVDTKIKGFQKELQASKGAAPDVVASEKMKEIEESIANLETKLTAPKNSKADAEKAEDHFQDLRQTLEDLRKSSEVEVLECKEQLKLLEQKIVEGGPADAEDLKVRSQVQQQVQDLGLQLSKEVANLAEQQRDIIETRTSLEDLTKQFDDNLLKETNKLRNELGGLVSSTASAASNTKEELQSMRQDVTKLVERITSTESVSSEIKKDLEDLLGPRNKIGISTAGAGPESPLDEVRGRLDILSEQVAELQSKQESGFGQPTVTVVNSGHGRHDTASADGSLNFSLTEQTERPGAPDGSLNFSLTETIAKELPSALERRAPKLYINAEADSDADADILSASDSPASAAGKIAQAGFSSQKEAEDDVPSPSADSPNSKKKDASSSQVSASFNEMSVMADYSVELSTELDEKCDFVEAVRPVRRGMAVSSPIQEGEEEADPKEEPSQVEAKVPGVPGTDALDTLLKPKERLAPLGAPLAPLGAPLAPLAPLGGDALDSLMGPKATLLPRKLDALDPSVAKTEVKVEEKEKEPKEEQKEQKLEQKEKEEEKDDEDYDDNSFDDNMSVPESIQEESDLGSDTRRTEDSV</sequence>
<dbReference type="GO" id="GO:0000146">
    <property type="term" value="F:microfilament motor activity"/>
    <property type="evidence" value="ECO:0007669"/>
    <property type="project" value="TreeGrafter"/>
</dbReference>
<feature type="region of interest" description="Disordered" evidence="2">
    <location>
        <begin position="1392"/>
        <end position="1426"/>
    </location>
</feature>
<keyword evidence="5" id="KW-1185">Reference proteome</keyword>
<evidence type="ECO:0000313" key="4">
    <source>
        <dbReference type="EMBL" id="CAL4786493.1"/>
    </source>
</evidence>
<dbReference type="PANTHER" id="PTHR45615">
    <property type="entry name" value="MYOSIN HEAVY CHAIN, NON-MUSCLE"/>
    <property type="match status" value="1"/>
</dbReference>
<feature type="region of interest" description="Disordered" evidence="2">
    <location>
        <begin position="1472"/>
        <end position="1552"/>
    </location>
</feature>
<dbReference type="PANTHER" id="PTHR45615:SF40">
    <property type="entry name" value="MYOSIN HEAVY CHAIN, NON-MUSCLE"/>
    <property type="match status" value="1"/>
</dbReference>
<dbReference type="OrthoDB" id="433109at2759"/>
<feature type="coiled-coil region" evidence="1">
    <location>
        <begin position="1021"/>
        <end position="1059"/>
    </location>
</feature>
<keyword evidence="1" id="KW-0175">Coiled coil</keyword>
<dbReference type="Proteomes" id="UP001152797">
    <property type="component" value="Unassembled WGS sequence"/>
</dbReference>
<evidence type="ECO:0000313" key="3">
    <source>
        <dbReference type="EMBL" id="CAI3999181.1"/>
    </source>
</evidence>
<dbReference type="GO" id="GO:0051015">
    <property type="term" value="F:actin filament binding"/>
    <property type="evidence" value="ECO:0007669"/>
    <property type="project" value="TreeGrafter"/>
</dbReference>
<comment type="caution">
    <text evidence="3">The sequence shown here is derived from an EMBL/GenBank/DDBJ whole genome shotgun (WGS) entry which is preliminary data.</text>
</comment>
<dbReference type="EMBL" id="CAMXCT010002591">
    <property type="protein sequence ID" value="CAI3999181.1"/>
    <property type="molecule type" value="Genomic_DNA"/>
</dbReference>
<feature type="coiled-coil region" evidence="1">
    <location>
        <begin position="358"/>
        <end position="392"/>
    </location>
</feature>
<organism evidence="3">
    <name type="scientific">Cladocopium goreaui</name>
    <dbReference type="NCBI Taxonomy" id="2562237"/>
    <lineage>
        <taxon>Eukaryota</taxon>
        <taxon>Sar</taxon>
        <taxon>Alveolata</taxon>
        <taxon>Dinophyceae</taxon>
        <taxon>Suessiales</taxon>
        <taxon>Symbiodiniaceae</taxon>
        <taxon>Cladocopium</taxon>
    </lineage>
</organism>
<feature type="compositionally biased region" description="Polar residues" evidence="2">
    <location>
        <begin position="1218"/>
        <end position="1234"/>
    </location>
</feature>
<evidence type="ECO:0000313" key="5">
    <source>
        <dbReference type="Proteomes" id="UP001152797"/>
    </source>
</evidence>
<gene>
    <name evidence="3" type="ORF">C1SCF055_LOCUS25414</name>
</gene>
<feature type="coiled-coil region" evidence="1">
    <location>
        <begin position="814"/>
        <end position="845"/>
    </location>
</feature>
<evidence type="ECO:0000256" key="1">
    <source>
        <dbReference type="SAM" id="Coils"/>
    </source>
</evidence>